<feature type="transmembrane region" description="Helical" evidence="2">
    <location>
        <begin position="313"/>
        <end position="339"/>
    </location>
</feature>
<comment type="caution">
    <text evidence="3">The sequence shown here is derived from an EMBL/GenBank/DDBJ whole genome shotgun (WGS) entry which is preliminary data.</text>
</comment>
<dbReference type="Proteomes" id="UP000821866">
    <property type="component" value="Chromosome 7"/>
</dbReference>
<protein>
    <submittedName>
        <fullName evidence="3">Uncharacterized protein</fullName>
    </submittedName>
</protein>
<sequence length="399" mass="43929">MQQPTKVADGLGQEEETPIMSKTPTNDSESVGAKLKAGTSQGLRYLAEGLTTIADALNDGGPRVSAASRPSMESQRSVMLPNVPDFRCGSFSVGTGDQYDRCRHKRHRDPKVVITLSDSDETVSKVAPQDEVVYLEGLVVGEPSLSDGAVDDVDTAADISDDWFDEGERGLVFDLVLESPMNAEEEFRLKEKSMPKSSRVHQKVHRKNATCLPESSHAYRKGRRKDETCQADTVVVQSTLSHKQRKASPTETKTNRPEKKGRGDRDVKVPAQPSFPPRDVFQKIEDLPDQRVENVAALQPVDPEAEVVVGYEAMWTVTAVLVIMALVVIVSVATEYYLYSEEGTTDAMSPKPTSSRTSNINPTARLLTTENRTRRIFVFLSEEETKAGDIAILDVTDET</sequence>
<keyword evidence="2" id="KW-0812">Transmembrane</keyword>
<evidence type="ECO:0000313" key="3">
    <source>
        <dbReference type="EMBL" id="KAH8020485.1"/>
    </source>
</evidence>
<organism evidence="3 4">
    <name type="scientific">Rhipicephalus microplus</name>
    <name type="common">Cattle tick</name>
    <name type="synonym">Boophilus microplus</name>
    <dbReference type="NCBI Taxonomy" id="6941"/>
    <lineage>
        <taxon>Eukaryota</taxon>
        <taxon>Metazoa</taxon>
        <taxon>Ecdysozoa</taxon>
        <taxon>Arthropoda</taxon>
        <taxon>Chelicerata</taxon>
        <taxon>Arachnida</taxon>
        <taxon>Acari</taxon>
        <taxon>Parasitiformes</taxon>
        <taxon>Ixodida</taxon>
        <taxon>Ixodoidea</taxon>
        <taxon>Ixodidae</taxon>
        <taxon>Rhipicephalinae</taxon>
        <taxon>Rhipicephalus</taxon>
        <taxon>Boophilus</taxon>
    </lineage>
</organism>
<keyword evidence="2" id="KW-0472">Membrane</keyword>
<dbReference type="AlphaFoldDB" id="A0A9J6DED8"/>
<evidence type="ECO:0000313" key="4">
    <source>
        <dbReference type="Proteomes" id="UP000821866"/>
    </source>
</evidence>
<evidence type="ECO:0000256" key="2">
    <source>
        <dbReference type="SAM" id="Phobius"/>
    </source>
</evidence>
<reference evidence="3" key="2">
    <citation type="submission" date="2021-09" db="EMBL/GenBank/DDBJ databases">
        <authorList>
            <person name="Jia N."/>
            <person name="Wang J."/>
            <person name="Shi W."/>
            <person name="Du L."/>
            <person name="Sun Y."/>
            <person name="Zhan W."/>
            <person name="Jiang J."/>
            <person name="Wang Q."/>
            <person name="Zhang B."/>
            <person name="Ji P."/>
            <person name="Sakyi L.B."/>
            <person name="Cui X."/>
            <person name="Yuan T."/>
            <person name="Jiang B."/>
            <person name="Yang W."/>
            <person name="Lam T.T.-Y."/>
            <person name="Chang Q."/>
            <person name="Ding S."/>
            <person name="Wang X."/>
            <person name="Zhu J."/>
            <person name="Ruan X."/>
            <person name="Zhao L."/>
            <person name="Wei J."/>
            <person name="Que T."/>
            <person name="Du C."/>
            <person name="Cheng J."/>
            <person name="Dai P."/>
            <person name="Han X."/>
            <person name="Huang E."/>
            <person name="Gao Y."/>
            <person name="Liu J."/>
            <person name="Shao H."/>
            <person name="Ye R."/>
            <person name="Li L."/>
            <person name="Wei W."/>
            <person name="Wang X."/>
            <person name="Wang C."/>
            <person name="Huo Q."/>
            <person name="Li W."/>
            <person name="Guo W."/>
            <person name="Chen H."/>
            <person name="Chen S."/>
            <person name="Zhou L."/>
            <person name="Zhou L."/>
            <person name="Ni X."/>
            <person name="Tian J."/>
            <person name="Zhou Y."/>
            <person name="Sheng Y."/>
            <person name="Liu T."/>
            <person name="Pan Y."/>
            <person name="Xia L."/>
            <person name="Li J."/>
            <person name="Zhao F."/>
            <person name="Cao W."/>
        </authorList>
    </citation>
    <scope>NUCLEOTIDE SEQUENCE</scope>
    <source>
        <strain evidence="3">Rmic-2018</strain>
        <tissue evidence="3">Larvae</tissue>
    </source>
</reference>
<keyword evidence="2" id="KW-1133">Transmembrane helix</keyword>
<evidence type="ECO:0000256" key="1">
    <source>
        <dbReference type="SAM" id="MobiDB-lite"/>
    </source>
</evidence>
<reference evidence="3" key="1">
    <citation type="journal article" date="2020" name="Cell">
        <title>Large-Scale Comparative Analyses of Tick Genomes Elucidate Their Genetic Diversity and Vector Capacities.</title>
        <authorList>
            <consortium name="Tick Genome and Microbiome Consortium (TIGMIC)"/>
            <person name="Jia N."/>
            <person name="Wang J."/>
            <person name="Shi W."/>
            <person name="Du L."/>
            <person name="Sun Y."/>
            <person name="Zhan W."/>
            <person name="Jiang J.F."/>
            <person name="Wang Q."/>
            <person name="Zhang B."/>
            <person name="Ji P."/>
            <person name="Bell-Sakyi L."/>
            <person name="Cui X.M."/>
            <person name="Yuan T.T."/>
            <person name="Jiang B.G."/>
            <person name="Yang W.F."/>
            <person name="Lam T.T."/>
            <person name="Chang Q.C."/>
            <person name="Ding S.J."/>
            <person name="Wang X.J."/>
            <person name="Zhu J.G."/>
            <person name="Ruan X.D."/>
            <person name="Zhao L."/>
            <person name="Wei J.T."/>
            <person name="Ye R.Z."/>
            <person name="Que T.C."/>
            <person name="Du C.H."/>
            <person name="Zhou Y.H."/>
            <person name="Cheng J.X."/>
            <person name="Dai P.F."/>
            <person name="Guo W.B."/>
            <person name="Han X.H."/>
            <person name="Huang E.J."/>
            <person name="Li L.F."/>
            <person name="Wei W."/>
            <person name="Gao Y.C."/>
            <person name="Liu J.Z."/>
            <person name="Shao H.Z."/>
            <person name="Wang X."/>
            <person name="Wang C.C."/>
            <person name="Yang T.C."/>
            <person name="Huo Q.B."/>
            <person name="Li W."/>
            <person name="Chen H.Y."/>
            <person name="Chen S.E."/>
            <person name="Zhou L.G."/>
            <person name="Ni X.B."/>
            <person name="Tian J.H."/>
            <person name="Sheng Y."/>
            <person name="Liu T."/>
            <person name="Pan Y.S."/>
            <person name="Xia L.Y."/>
            <person name="Li J."/>
            <person name="Zhao F."/>
            <person name="Cao W.C."/>
        </authorList>
    </citation>
    <scope>NUCLEOTIDE SEQUENCE</scope>
    <source>
        <strain evidence="3">Rmic-2018</strain>
    </source>
</reference>
<gene>
    <name evidence="3" type="ORF">HPB51_002434</name>
</gene>
<feature type="compositionally biased region" description="Basic residues" evidence="1">
    <location>
        <begin position="198"/>
        <end position="208"/>
    </location>
</feature>
<feature type="compositionally biased region" description="Basic and acidic residues" evidence="1">
    <location>
        <begin position="253"/>
        <end position="268"/>
    </location>
</feature>
<feature type="compositionally biased region" description="Polar residues" evidence="1">
    <location>
        <begin position="235"/>
        <end position="252"/>
    </location>
</feature>
<feature type="compositionally biased region" description="Polar residues" evidence="1">
    <location>
        <begin position="20"/>
        <end position="29"/>
    </location>
</feature>
<keyword evidence="4" id="KW-1185">Reference proteome</keyword>
<dbReference type="EMBL" id="JABSTU010000009">
    <property type="protein sequence ID" value="KAH8020485.1"/>
    <property type="molecule type" value="Genomic_DNA"/>
</dbReference>
<feature type="region of interest" description="Disordered" evidence="1">
    <location>
        <begin position="1"/>
        <end position="36"/>
    </location>
</feature>
<accession>A0A9J6DED8</accession>
<proteinExistence type="predicted"/>
<feature type="region of interest" description="Disordered" evidence="1">
    <location>
        <begin position="57"/>
        <end position="77"/>
    </location>
</feature>
<feature type="region of interest" description="Disordered" evidence="1">
    <location>
        <begin position="188"/>
        <end position="279"/>
    </location>
</feature>
<name>A0A9J6DED8_RHIMP</name>